<keyword evidence="2 6" id="KW-0813">Transport</keyword>
<comment type="caution">
    <text evidence="7">The sequence shown here is derived from an EMBL/GenBank/DDBJ whole genome shotgun (WGS) entry which is preliminary data.</text>
</comment>
<evidence type="ECO:0000256" key="1">
    <source>
        <dbReference type="ARBA" id="ARBA00006375"/>
    </source>
</evidence>
<dbReference type="InterPro" id="IPR018108">
    <property type="entry name" value="MCP_transmembrane"/>
</dbReference>
<feature type="repeat" description="Solcar" evidence="5">
    <location>
        <begin position="210"/>
        <end position="291"/>
    </location>
</feature>
<protein>
    <submittedName>
        <fullName evidence="7">Uncharacterized protein</fullName>
    </submittedName>
</protein>
<feature type="repeat" description="Solcar" evidence="5">
    <location>
        <begin position="111"/>
        <end position="201"/>
    </location>
</feature>
<evidence type="ECO:0000313" key="7">
    <source>
        <dbReference type="EMBL" id="CAD8089695.1"/>
    </source>
</evidence>
<comment type="similarity">
    <text evidence="1 6">Belongs to the mitochondrial carrier (TC 2.A.29) family.</text>
</comment>
<keyword evidence="4" id="KW-1133">Transmembrane helix</keyword>
<dbReference type="GO" id="GO:0016020">
    <property type="term" value="C:membrane"/>
    <property type="evidence" value="ECO:0007669"/>
    <property type="project" value="UniProtKB-UniRule"/>
</dbReference>
<keyword evidence="8" id="KW-1185">Reference proteome</keyword>
<dbReference type="EMBL" id="CAJJDM010000087">
    <property type="protein sequence ID" value="CAD8089695.1"/>
    <property type="molecule type" value="Genomic_DNA"/>
</dbReference>
<evidence type="ECO:0000256" key="2">
    <source>
        <dbReference type="ARBA" id="ARBA00022448"/>
    </source>
</evidence>
<accession>A0A8S1NKZ0</accession>
<dbReference type="Proteomes" id="UP000688137">
    <property type="component" value="Unassembled WGS sequence"/>
</dbReference>
<dbReference type="PROSITE" id="PS50920">
    <property type="entry name" value="SOLCAR"/>
    <property type="match status" value="3"/>
</dbReference>
<dbReference type="PANTHER" id="PTHR45618">
    <property type="entry name" value="MITOCHONDRIAL DICARBOXYLATE CARRIER-RELATED"/>
    <property type="match status" value="1"/>
</dbReference>
<name>A0A8S1NKZ0_PARPR</name>
<dbReference type="AlphaFoldDB" id="A0A8S1NKZ0"/>
<reference evidence="7" key="1">
    <citation type="submission" date="2021-01" db="EMBL/GenBank/DDBJ databases">
        <authorList>
            <consortium name="Genoscope - CEA"/>
            <person name="William W."/>
        </authorList>
    </citation>
    <scope>NUCLEOTIDE SEQUENCE</scope>
</reference>
<evidence type="ECO:0000313" key="8">
    <source>
        <dbReference type="Proteomes" id="UP000688137"/>
    </source>
</evidence>
<keyword evidence="5 6" id="KW-0812">Transmembrane</keyword>
<evidence type="ECO:0000256" key="4">
    <source>
        <dbReference type="ARBA" id="ARBA00022989"/>
    </source>
</evidence>
<dbReference type="InterPro" id="IPR050391">
    <property type="entry name" value="Mito_Metabolite_Transporter"/>
</dbReference>
<feature type="repeat" description="Solcar" evidence="5">
    <location>
        <begin position="15"/>
        <end position="101"/>
    </location>
</feature>
<proteinExistence type="inferred from homology"/>
<keyword evidence="5" id="KW-0472">Membrane</keyword>
<keyword evidence="3" id="KW-0677">Repeat</keyword>
<evidence type="ECO:0000256" key="5">
    <source>
        <dbReference type="PROSITE-ProRule" id="PRU00282"/>
    </source>
</evidence>
<evidence type="ECO:0000256" key="3">
    <source>
        <dbReference type="ARBA" id="ARBA00022737"/>
    </source>
</evidence>
<sequence length="301" mass="33405">MSKQYKSINDLPDWVKMITGGIAGSVAEAITIPIDTAKVRLQIQKPDTNGKYRYHGLLDTTRKIYSEEGVSSLFKGLTAGIQRQLVFASIRIGLYEPMRDFFCGKDFKGDPPLSKKIYAGLATGGIGISIASPFDVIKVRFQVDGNLPVEQRRYKNLTDAYIKIYKQDGLHGFWRGVTPNIIRNAVINCAELATFDHIKESLIKTGLFHEGLTCHFASSACAGFIAAVVGQPVDLIKTRVMNQNVGVLTVVMNIIKNEKLLNLYNGFSANAGRIITWNICMFVTLGQVRLFALNNFYKSPE</sequence>
<evidence type="ECO:0000256" key="6">
    <source>
        <dbReference type="RuleBase" id="RU000488"/>
    </source>
</evidence>
<dbReference type="OMA" id="HARRYCS"/>
<gene>
    <name evidence="7" type="ORF">PPRIM_AZ9-3.1.T0840069</name>
</gene>
<dbReference type="Pfam" id="PF00153">
    <property type="entry name" value="Mito_carr"/>
    <property type="match status" value="3"/>
</dbReference>
<organism evidence="7 8">
    <name type="scientific">Paramecium primaurelia</name>
    <dbReference type="NCBI Taxonomy" id="5886"/>
    <lineage>
        <taxon>Eukaryota</taxon>
        <taxon>Sar</taxon>
        <taxon>Alveolata</taxon>
        <taxon>Ciliophora</taxon>
        <taxon>Intramacronucleata</taxon>
        <taxon>Oligohymenophorea</taxon>
        <taxon>Peniculida</taxon>
        <taxon>Parameciidae</taxon>
        <taxon>Paramecium</taxon>
    </lineage>
</organism>